<accession>A0A1H7ACS5</accession>
<proteinExistence type="predicted"/>
<gene>
    <name evidence="1" type="ORF">SAMN05660742_11191</name>
</gene>
<dbReference type="EMBL" id="FNZK01000011">
    <property type="protein sequence ID" value="SEJ59872.1"/>
    <property type="molecule type" value="Genomic_DNA"/>
</dbReference>
<sequence length="182" mass="20035">MLDVPMIDSIGDMLQLAIMAIDIPPKALATEIGYSVDSLYSAVKGDRAIPVKARAKLASKSFIMACTVALEGTGLSQIFGYQKVDRHIQSMIIRVKSKDKETGRLLDDLPVLLLDKETAADLSEDEFSQLKTATEKLVERVNCSLNLVMELDSRYRLDITEAIQTKKVACVSAQTTHSKITM</sequence>
<evidence type="ECO:0000313" key="2">
    <source>
        <dbReference type="Proteomes" id="UP000199662"/>
    </source>
</evidence>
<dbReference type="Proteomes" id="UP000199662">
    <property type="component" value="Unassembled WGS sequence"/>
</dbReference>
<keyword evidence="2" id="KW-1185">Reference proteome</keyword>
<dbReference type="STRING" id="84035.SAMN05660742_11191"/>
<protein>
    <submittedName>
        <fullName evidence="1">Uncharacterized protein</fullName>
    </submittedName>
</protein>
<dbReference type="RefSeq" id="WP_091831910.1">
    <property type="nucleotide sequence ID" value="NZ_FNZK01000011.1"/>
</dbReference>
<dbReference type="AlphaFoldDB" id="A0A1H7ACS5"/>
<name>A0A1H7ACS5_9FIRM</name>
<evidence type="ECO:0000313" key="1">
    <source>
        <dbReference type="EMBL" id="SEJ59872.1"/>
    </source>
</evidence>
<organism evidence="1 2">
    <name type="scientific">Propionispira arboris</name>
    <dbReference type="NCBI Taxonomy" id="84035"/>
    <lineage>
        <taxon>Bacteria</taxon>
        <taxon>Bacillati</taxon>
        <taxon>Bacillota</taxon>
        <taxon>Negativicutes</taxon>
        <taxon>Selenomonadales</taxon>
        <taxon>Selenomonadaceae</taxon>
        <taxon>Propionispira</taxon>
    </lineage>
</organism>
<reference evidence="1 2" key="1">
    <citation type="submission" date="2016-10" db="EMBL/GenBank/DDBJ databases">
        <authorList>
            <person name="de Groot N.N."/>
        </authorList>
    </citation>
    <scope>NUCLEOTIDE SEQUENCE [LARGE SCALE GENOMIC DNA]</scope>
    <source>
        <strain evidence="1 2">DSM 2179</strain>
    </source>
</reference>